<evidence type="ECO:0000256" key="2">
    <source>
        <dbReference type="ARBA" id="ARBA00022723"/>
    </source>
</evidence>
<dbReference type="InterPro" id="IPR036866">
    <property type="entry name" value="RibonucZ/Hydroxyglut_hydro"/>
</dbReference>
<dbReference type="GO" id="GO:0046872">
    <property type="term" value="F:metal ion binding"/>
    <property type="evidence" value="ECO:0007669"/>
    <property type="project" value="UniProtKB-KW"/>
</dbReference>
<dbReference type="GO" id="GO:0016787">
    <property type="term" value="F:hydrolase activity"/>
    <property type="evidence" value="ECO:0007669"/>
    <property type="project" value="UniProtKB-KW"/>
</dbReference>
<evidence type="ECO:0000256" key="5">
    <source>
        <dbReference type="SAM" id="MobiDB-lite"/>
    </source>
</evidence>
<evidence type="ECO:0000259" key="6">
    <source>
        <dbReference type="SMART" id="SM00849"/>
    </source>
</evidence>
<gene>
    <name evidence="7" type="primary">ytnP</name>
    <name evidence="7" type="ORF">RS82_02347</name>
</gene>
<dbReference type="AlphaFoldDB" id="A0A0M2HDM3"/>
<dbReference type="SUPFAM" id="SSF56281">
    <property type="entry name" value="Metallo-hydrolase/oxidoreductase"/>
    <property type="match status" value="1"/>
</dbReference>
<reference evidence="7 8" key="1">
    <citation type="submission" date="2015-02" db="EMBL/GenBank/DDBJ databases">
        <title>Draft genome sequences of ten Microbacterium spp. with emphasis on heavy metal contaminated environments.</title>
        <authorList>
            <person name="Corretto E."/>
        </authorList>
    </citation>
    <scope>NUCLEOTIDE SEQUENCE [LARGE SCALE GENOMIC DNA]</scope>
    <source>
        <strain evidence="7 8">DSM 8608</strain>
    </source>
</reference>
<feature type="region of interest" description="Disordered" evidence="5">
    <location>
        <begin position="222"/>
        <end position="248"/>
    </location>
</feature>
<dbReference type="EC" id="3.1.1.-" evidence="7"/>
<dbReference type="Gene3D" id="3.60.15.10">
    <property type="entry name" value="Ribonuclease Z/Hydroxyacylglutathione hydrolase-like"/>
    <property type="match status" value="1"/>
</dbReference>
<dbReference type="PANTHER" id="PTHR42978:SF6">
    <property type="entry name" value="QUORUM-QUENCHING LACTONASE YTNP-RELATED"/>
    <property type="match status" value="1"/>
</dbReference>
<comment type="caution">
    <text evidence="7">The sequence shown here is derived from an EMBL/GenBank/DDBJ whole genome shotgun (WGS) entry which is preliminary data.</text>
</comment>
<keyword evidence="3 7" id="KW-0378">Hydrolase</keyword>
<dbReference type="PATRIC" id="fig|69370.6.peg.2385"/>
<dbReference type="EMBL" id="JYJA01000035">
    <property type="protein sequence ID" value="KJL42331.1"/>
    <property type="molecule type" value="Genomic_DNA"/>
</dbReference>
<feature type="compositionally biased region" description="Basic and acidic residues" evidence="5">
    <location>
        <begin position="238"/>
        <end position="248"/>
    </location>
</feature>
<keyword evidence="8" id="KW-1185">Reference proteome</keyword>
<accession>A0A0M2HDM3</accession>
<evidence type="ECO:0000313" key="7">
    <source>
        <dbReference type="EMBL" id="KJL42331.1"/>
    </source>
</evidence>
<dbReference type="Pfam" id="PF00753">
    <property type="entry name" value="Lactamase_B"/>
    <property type="match status" value="1"/>
</dbReference>
<dbReference type="RefSeq" id="WP_045299532.1">
    <property type="nucleotide sequence ID" value="NZ_JYJA01000035.1"/>
</dbReference>
<dbReference type="CDD" id="cd16277">
    <property type="entry name" value="metallo-hydrolase-like_MBL-fold"/>
    <property type="match status" value="1"/>
</dbReference>
<evidence type="ECO:0000256" key="4">
    <source>
        <dbReference type="ARBA" id="ARBA00022833"/>
    </source>
</evidence>
<feature type="domain" description="Metallo-beta-lactamase" evidence="6">
    <location>
        <begin position="61"/>
        <end position="269"/>
    </location>
</feature>
<evidence type="ECO:0000256" key="1">
    <source>
        <dbReference type="ARBA" id="ARBA00007749"/>
    </source>
</evidence>
<dbReference type="Proteomes" id="UP000034098">
    <property type="component" value="Unassembled WGS sequence"/>
</dbReference>
<name>A0A0M2HDM3_MICTR</name>
<organism evidence="7 8">
    <name type="scientific">Microbacterium trichothecenolyticum</name>
    <name type="common">Aureobacterium trichothecenolyticum</name>
    <dbReference type="NCBI Taxonomy" id="69370"/>
    <lineage>
        <taxon>Bacteria</taxon>
        <taxon>Bacillati</taxon>
        <taxon>Actinomycetota</taxon>
        <taxon>Actinomycetes</taxon>
        <taxon>Micrococcales</taxon>
        <taxon>Microbacteriaceae</taxon>
        <taxon>Microbacterium</taxon>
    </lineage>
</organism>
<protein>
    <submittedName>
        <fullName evidence="7">Putative quorum-quenching lactonase YtnP</fullName>
        <ecNumber evidence="7">3.1.1.-</ecNumber>
    </submittedName>
</protein>
<comment type="similarity">
    <text evidence="1">Belongs to the metallo-beta-lactamase superfamily.</text>
</comment>
<dbReference type="InterPro" id="IPR051013">
    <property type="entry name" value="MBL_superfamily_lactonases"/>
</dbReference>
<dbReference type="OrthoDB" id="3196337at2"/>
<dbReference type="SMART" id="SM00849">
    <property type="entry name" value="Lactamase_B"/>
    <property type="match status" value="1"/>
</dbReference>
<keyword evidence="4" id="KW-0862">Zinc</keyword>
<proteinExistence type="inferred from homology"/>
<dbReference type="InterPro" id="IPR001279">
    <property type="entry name" value="Metallo-B-lactamas"/>
</dbReference>
<evidence type="ECO:0000256" key="3">
    <source>
        <dbReference type="ARBA" id="ARBA00022801"/>
    </source>
</evidence>
<sequence>MTETAAPRLRIGDVTVTKVVEAVVHPEAESLLPGSSNDYVRASREWLAPHFIDATDRLVISIHSFLIEADGRRFVVDTGVGWDLPDGFKHLATPGEKYLRDLDSAGFAPNSVDFVICTHLHVDHVGWNTRQQGEEWVPTFPNARYVLADDAVSAWRRSGGSGAHSHGNDRTVEPLLAAGVVDRITPDHVLTPSVRLVSTPGHTPGHISIEISSGDQRGLITGDASHHPVQWSQPHWASKADLDPEESTRTRRRLLDELVDTDTLILGTHYGGPVAGRLVTTPAGVRFVTAD</sequence>
<dbReference type="PANTHER" id="PTHR42978">
    <property type="entry name" value="QUORUM-QUENCHING LACTONASE YTNP-RELATED-RELATED"/>
    <property type="match status" value="1"/>
</dbReference>
<keyword evidence="2" id="KW-0479">Metal-binding</keyword>
<evidence type="ECO:0000313" key="8">
    <source>
        <dbReference type="Proteomes" id="UP000034098"/>
    </source>
</evidence>